<gene>
    <name evidence="6" type="ORF">PHJA_001076300</name>
</gene>
<comment type="caution">
    <text evidence="6">The sequence shown here is derived from an EMBL/GenBank/DDBJ whole genome shotgun (WGS) entry which is preliminary data.</text>
</comment>
<dbReference type="Pfam" id="PF00011">
    <property type="entry name" value="HSP20"/>
    <property type="match status" value="1"/>
</dbReference>
<dbReference type="PANTHER" id="PTHR46991">
    <property type="entry name" value="23.5 KDA HEAT SHOCK PROTEIN, MITOCHONDRIAL"/>
    <property type="match status" value="1"/>
</dbReference>
<reference evidence="6" key="1">
    <citation type="submission" date="2020-07" db="EMBL/GenBank/DDBJ databases">
        <title>Ethylene signaling mediates host invasion by parasitic plants.</title>
        <authorList>
            <person name="Yoshida S."/>
        </authorList>
    </citation>
    <scope>NUCLEOTIDE SEQUENCE</scope>
    <source>
        <strain evidence="6">Okayama</strain>
    </source>
</reference>
<keyword evidence="1" id="KW-0809">Transit peptide</keyword>
<dbReference type="Proteomes" id="UP000653305">
    <property type="component" value="Unassembled WGS sequence"/>
</dbReference>
<dbReference type="InterPro" id="IPR044656">
    <property type="entry name" value="HSP14.7/HSP23.5/HSP23.6-like"/>
</dbReference>
<evidence type="ECO:0000256" key="2">
    <source>
        <dbReference type="ARBA" id="ARBA00023016"/>
    </source>
</evidence>
<dbReference type="PANTHER" id="PTHR46991:SF11">
    <property type="entry name" value="SMALL HEAT SHOCK PROTEIN HSPF"/>
    <property type="match status" value="1"/>
</dbReference>
<organism evidence="6 7">
    <name type="scientific">Phtheirospermum japonicum</name>
    <dbReference type="NCBI Taxonomy" id="374723"/>
    <lineage>
        <taxon>Eukaryota</taxon>
        <taxon>Viridiplantae</taxon>
        <taxon>Streptophyta</taxon>
        <taxon>Embryophyta</taxon>
        <taxon>Tracheophyta</taxon>
        <taxon>Spermatophyta</taxon>
        <taxon>Magnoliopsida</taxon>
        <taxon>eudicotyledons</taxon>
        <taxon>Gunneridae</taxon>
        <taxon>Pentapetalae</taxon>
        <taxon>asterids</taxon>
        <taxon>lamiids</taxon>
        <taxon>Lamiales</taxon>
        <taxon>Orobanchaceae</taxon>
        <taxon>Orobanchaceae incertae sedis</taxon>
        <taxon>Phtheirospermum</taxon>
    </lineage>
</organism>
<evidence type="ECO:0000256" key="4">
    <source>
        <dbReference type="RuleBase" id="RU003616"/>
    </source>
</evidence>
<dbReference type="PROSITE" id="PS01031">
    <property type="entry name" value="SHSP"/>
    <property type="match status" value="1"/>
</dbReference>
<dbReference type="EMBL" id="BMAC01000186">
    <property type="protein sequence ID" value="GFP89326.1"/>
    <property type="molecule type" value="Genomic_DNA"/>
</dbReference>
<evidence type="ECO:0000313" key="6">
    <source>
        <dbReference type="EMBL" id="GFP89326.1"/>
    </source>
</evidence>
<dbReference type="SUPFAM" id="SSF49764">
    <property type="entry name" value="HSP20-like chaperones"/>
    <property type="match status" value="1"/>
</dbReference>
<evidence type="ECO:0000313" key="7">
    <source>
        <dbReference type="Proteomes" id="UP000653305"/>
    </source>
</evidence>
<dbReference type="InterPro" id="IPR002068">
    <property type="entry name" value="A-crystallin/Hsp20_dom"/>
</dbReference>
<keyword evidence="7" id="KW-1185">Reference proteome</keyword>
<evidence type="ECO:0000256" key="3">
    <source>
        <dbReference type="PROSITE-ProRule" id="PRU00285"/>
    </source>
</evidence>
<dbReference type="AlphaFoldDB" id="A0A830BR74"/>
<proteinExistence type="inferred from homology"/>
<evidence type="ECO:0000259" key="5">
    <source>
        <dbReference type="PROSITE" id="PS01031"/>
    </source>
</evidence>
<name>A0A830BR74_9LAMI</name>
<comment type="similarity">
    <text evidence="3 4">Belongs to the small heat shock protein (HSP20) family.</text>
</comment>
<evidence type="ECO:0000256" key="1">
    <source>
        <dbReference type="ARBA" id="ARBA00022946"/>
    </source>
</evidence>
<keyword evidence="2 6" id="KW-0346">Stress response</keyword>
<feature type="domain" description="SHSP" evidence="5">
    <location>
        <begin position="25"/>
        <end position="125"/>
    </location>
</feature>
<protein>
    <submittedName>
        <fullName evidence="6">Heat shock 22 kDa protein mitochondrial</fullName>
    </submittedName>
</protein>
<dbReference type="InterPro" id="IPR008978">
    <property type="entry name" value="HSP20-like_chaperone"/>
</dbReference>
<dbReference type="Gene3D" id="2.60.40.790">
    <property type="match status" value="1"/>
</dbReference>
<accession>A0A830BR74</accession>
<dbReference type="CDD" id="cd00298">
    <property type="entry name" value="ACD_sHsps_p23-like"/>
    <property type="match status" value="1"/>
</dbReference>
<sequence>MRIHTYADNYYDPSVTTKTNMSPGVDSVSSFREFWTGKETFDGLYLRFDMSGVGKENIKVRVEKDTVVMEGKGQKDFEDDEVGPRYDFRIQLVDAAQYNTDTVKVNLVNGMLKVFMPKFKVGEKT</sequence>
<dbReference type="OrthoDB" id="1431247at2759"/>